<dbReference type="Proteomes" id="UP000015104">
    <property type="component" value="Unassembled WGS sequence"/>
</dbReference>
<dbReference type="InterPro" id="IPR002213">
    <property type="entry name" value="UDP_glucos_trans"/>
</dbReference>
<dbReference type="InterPro" id="IPR050426">
    <property type="entry name" value="Glycosyltransferase_28"/>
</dbReference>
<comment type="similarity">
    <text evidence="2">Belongs to the UDP-glycosyltransferase family.</text>
</comment>
<dbReference type="EC" id="2.4.1.17" evidence="2"/>
<dbReference type="PANTHER" id="PTHR48050:SF13">
    <property type="entry name" value="STEROL 3-BETA-GLUCOSYLTRANSFERASE UGT80A2"/>
    <property type="match status" value="1"/>
</dbReference>
<organism evidence="5 6">
    <name type="scientific">Tetranychus urticae</name>
    <name type="common">Two-spotted spider mite</name>
    <dbReference type="NCBI Taxonomy" id="32264"/>
    <lineage>
        <taxon>Eukaryota</taxon>
        <taxon>Metazoa</taxon>
        <taxon>Ecdysozoa</taxon>
        <taxon>Arthropoda</taxon>
        <taxon>Chelicerata</taxon>
        <taxon>Arachnida</taxon>
        <taxon>Acari</taxon>
        <taxon>Acariformes</taxon>
        <taxon>Trombidiformes</taxon>
        <taxon>Prostigmata</taxon>
        <taxon>Eleutherengona</taxon>
        <taxon>Raphignathae</taxon>
        <taxon>Tetranychoidea</taxon>
        <taxon>Tetranychidae</taxon>
        <taxon>Tetranychus</taxon>
    </lineage>
</organism>
<evidence type="ECO:0000259" key="3">
    <source>
        <dbReference type="Pfam" id="PF04101"/>
    </source>
</evidence>
<dbReference type="eggNOG" id="KOG1192">
    <property type="taxonomic scope" value="Eukaryota"/>
</dbReference>
<dbReference type="GO" id="GO:0015020">
    <property type="term" value="F:glucuronosyltransferase activity"/>
    <property type="evidence" value="ECO:0007669"/>
    <property type="project" value="UniProtKB-EC"/>
</dbReference>
<dbReference type="OrthoDB" id="5835829at2759"/>
<dbReference type="KEGG" id="tut:107359530"/>
<reference evidence="4" key="3">
    <citation type="submission" date="2014-03" db="EMBL/GenBank/DDBJ databases">
        <authorList>
            <person name="Ahn S.-J."/>
            <person name="Dermauw W."/>
            <person name="Wybouw N."/>
            <person name="Heckel D.G."/>
            <person name="Van Leeuwen T."/>
        </authorList>
    </citation>
    <scope>NUCLEOTIDE SEQUENCE</scope>
</reference>
<evidence type="ECO:0000313" key="4">
    <source>
        <dbReference type="EMBL" id="AHX56850.1"/>
    </source>
</evidence>
<reference evidence="6" key="1">
    <citation type="submission" date="2011-08" db="EMBL/GenBank/DDBJ databases">
        <authorList>
            <person name="Rombauts S."/>
        </authorList>
    </citation>
    <scope>NUCLEOTIDE SEQUENCE</scope>
    <source>
        <strain evidence="6">London</strain>
    </source>
</reference>
<dbReference type="EMBL" id="CAEY01001374">
    <property type="status" value="NOT_ANNOTATED_CDS"/>
    <property type="molecule type" value="Genomic_DNA"/>
</dbReference>
<dbReference type="InterPro" id="IPR007235">
    <property type="entry name" value="Glyco_trans_28_C"/>
</dbReference>
<dbReference type="PANTHER" id="PTHR48050">
    <property type="entry name" value="STEROL 3-BETA-GLUCOSYLTRANSFERASE"/>
    <property type="match status" value="1"/>
</dbReference>
<keyword evidence="2" id="KW-0328">Glycosyltransferase</keyword>
<sequence>MTSYRFLVTAIDAAGHVNTVLRFSEGLKAAGHEVYFAHREKHRHLAVEGGFSFIPFDETLWKVNLDELMLRLFDLSVAKFRKDPVERLLEKYPNEEEADKLLSIYYDVVNQALDKIISDEIVKFDAIIVDFVSPSPPLYKSPIPWFPICSLNPLVLYPSGPPPFSGYSVNSDQSNWDEFRKIHRQAHSNLIETVNKDLDVAGLKQARFNPAKFVDSPQTIGFYHYPAALDYTECEPIEPGWCRIDSLIRQPDDDTDFVIPERLKDKPGKTIYFSLGSLASADLAMLQRFISILAKSPHKFIISKGARGDQLELTDNMWGENFVDQLKVMQVVDLVITHGGNNTFMETLYYGKPMIVFPYFNDQFDNAQRVVDKKIGFRVNPYDFNEYYFLDCIEKIFADEQIKNRVEAISQSMRNSNSLSEAVKMIEKQIGLKKASVH</sequence>
<name>T1K372_TETUR</name>
<evidence type="ECO:0000256" key="2">
    <source>
        <dbReference type="RuleBase" id="RU362059"/>
    </source>
</evidence>
<comment type="catalytic activity">
    <reaction evidence="2">
        <text>glucuronate acceptor + UDP-alpha-D-glucuronate = acceptor beta-D-glucuronoside + UDP + H(+)</text>
        <dbReference type="Rhea" id="RHEA:21032"/>
        <dbReference type="ChEBI" id="CHEBI:15378"/>
        <dbReference type="ChEBI" id="CHEBI:58052"/>
        <dbReference type="ChEBI" id="CHEBI:58223"/>
        <dbReference type="ChEBI" id="CHEBI:132367"/>
        <dbReference type="ChEBI" id="CHEBI:132368"/>
        <dbReference type="EC" id="2.4.1.17"/>
    </reaction>
</comment>
<keyword evidence="6" id="KW-1185">Reference proteome</keyword>
<evidence type="ECO:0000313" key="6">
    <source>
        <dbReference type="Proteomes" id="UP000015104"/>
    </source>
</evidence>
<dbReference type="PROSITE" id="PS00375">
    <property type="entry name" value="UDPGT"/>
    <property type="match status" value="1"/>
</dbReference>
<evidence type="ECO:0000313" key="5">
    <source>
        <dbReference type="EnsemblMetazoa" id="tetur04g07630.1"/>
    </source>
</evidence>
<keyword evidence="1 2" id="KW-0808">Transferase</keyword>
<dbReference type="GO" id="GO:0016020">
    <property type="term" value="C:membrane"/>
    <property type="evidence" value="ECO:0007669"/>
    <property type="project" value="UniProtKB-SubCell"/>
</dbReference>
<protein>
    <recommendedName>
        <fullName evidence="2">UDP-glucuronosyltransferase</fullName>
        <ecNumber evidence="2">2.4.1.17</ecNumber>
    </recommendedName>
</protein>
<dbReference type="CDD" id="cd03784">
    <property type="entry name" value="GT1_Gtf-like"/>
    <property type="match status" value="1"/>
</dbReference>
<dbReference type="SUPFAM" id="SSF53756">
    <property type="entry name" value="UDP-Glycosyltransferase/glycogen phosphorylase"/>
    <property type="match status" value="1"/>
</dbReference>
<dbReference type="Pfam" id="PF04101">
    <property type="entry name" value="Glyco_tran_28_C"/>
    <property type="match status" value="1"/>
</dbReference>
<proteinExistence type="evidence at transcript level"/>
<reference evidence="5" key="4">
    <citation type="submission" date="2015-06" db="UniProtKB">
        <authorList>
            <consortium name="EnsemblMetazoa"/>
        </authorList>
    </citation>
    <scope>IDENTIFICATION</scope>
</reference>
<dbReference type="Gene3D" id="3.40.50.2000">
    <property type="entry name" value="Glycogen Phosphorylase B"/>
    <property type="match status" value="2"/>
</dbReference>
<reference evidence="4" key="2">
    <citation type="journal article" date="2014" name="Insect Biochem. Mol. Biol.">
        <title>Bacterial origin of a diverse family of UDP-glycosyltransferase genes in the Tetranychus urticae genome.</title>
        <authorList>
            <person name="Ahn S.J."/>
            <person name="Dermauw W."/>
            <person name="Wybouw N."/>
            <person name="Heckel D.G."/>
            <person name="Van Leeuwen T."/>
        </authorList>
    </citation>
    <scope>NUCLEOTIDE SEQUENCE</scope>
</reference>
<accession>T1K372</accession>
<dbReference type="EnsemblMetazoa" id="tetur04g07630.1">
    <property type="protein sequence ID" value="tetur04g07630.1"/>
    <property type="gene ID" value="tetur04g07630"/>
</dbReference>
<evidence type="ECO:0000256" key="1">
    <source>
        <dbReference type="ARBA" id="ARBA00022679"/>
    </source>
</evidence>
<feature type="domain" description="Glycosyl transferase family 28 C-terminal" evidence="3">
    <location>
        <begin position="319"/>
        <end position="402"/>
    </location>
</feature>
<dbReference type="GeneID" id="107359530"/>
<dbReference type="AlphaFoldDB" id="T1K372"/>
<dbReference type="OMA" id="HEQFRAM"/>
<dbReference type="EMBL" id="KJ584722">
    <property type="protein sequence ID" value="AHX56850.1"/>
    <property type="molecule type" value="mRNA"/>
</dbReference>
<gene>
    <name evidence="5" type="primary">107359530</name>
    <name evidence="4" type="synonym">UGT201B3</name>
</gene>
<dbReference type="InterPro" id="IPR035595">
    <property type="entry name" value="UDP_glycos_trans_CS"/>
</dbReference>
<comment type="subcellular location">
    <subcellularLocation>
        <location evidence="2">Membrane</location>
        <topology evidence="2">Single-pass membrane protein</topology>
    </subcellularLocation>
</comment>
<dbReference type="HOGENOM" id="CLU_000537_0_0_1"/>
<dbReference type="RefSeq" id="NP_001310023.1">
    <property type="nucleotide sequence ID" value="NM_001323094.1"/>
</dbReference>